<name>A0ABR7V8F4_9FLAO</name>
<organism evidence="1 2">
    <name type="scientific">Maribacter arenosus</name>
    <dbReference type="NCBI Taxonomy" id="1854708"/>
    <lineage>
        <taxon>Bacteria</taxon>
        <taxon>Pseudomonadati</taxon>
        <taxon>Bacteroidota</taxon>
        <taxon>Flavobacteriia</taxon>
        <taxon>Flavobacteriales</taxon>
        <taxon>Flavobacteriaceae</taxon>
        <taxon>Maribacter</taxon>
    </lineage>
</organism>
<reference evidence="1 2" key="1">
    <citation type="submission" date="2020-05" db="EMBL/GenBank/DDBJ databases">
        <title>The draft genome sequence of Maribacter arenosus CAU 1321.</title>
        <authorList>
            <person name="Mu L."/>
        </authorList>
    </citation>
    <scope>NUCLEOTIDE SEQUENCE [LARGE SCALE GENOMIC DNA]</scope>
    <source>
        <strain evidence="1 2">CAU 1321</strain>
    </source>
</reference>
<evidence type="ECO:0000313" key="1">
    <source>
        <dbReference type="EMBL" id="MBD0849950.1"/>
    </source>
</evidence>
<dbReference type="RefSeq" id="WP_188313047.1">
    <property type="nucleotide sequence ID" value="NZ_JABTCG010000001.1"/>
</dbReference>
<dbReference type="EMBL" id="JABTCG010000001">
    <property type="protein sequence ID" value="MBD0849950.1"/>
    <property type="molecule type" value="Genomic_DNA"/>
</dbReference>
<protein>
    <recommendedName>
        <fullName evidence="3">DUF1579 domain-containing protein</fullName>
    </recommendedName>
</protein>
<sequence length="173" mass="19825">MKYKFIIFMIFGSILTAKGQETIPEWFITEIKAQEGTWIADNSKYSEDGIESYAIEWTLSPLKNSLYGRLYGINDNVEIGTFWTFHKYFDTSKNKVVLMQIGYNGSLGIGTIEYKNNNETVLTQTFTDPEGTSRLEGHNMIYPNDTTEIGSSYSINESGGWTLKRTYTWKKSL</sequence>
<comment type="caution">
    <text evidence="1">The sequence shown here is derived from an EMBL/GenBank/DDBJ whole genome shotgun (WGS) entry which is preliminary data.</text>
</comment>
<proteinExistence type="predicted"/>
<keyword evidence="2" id="KW-1185">Reference proteome</keyword>
<dbReference type="Proteomes" id="UP000598350">
    <property type="component" value="Unassembled WGS sequence"/>
</dbReference>
<accession>A0ABR7V8F4</accession>
<gene>
    <name evidence="1" type="ORF">HPE63_04645</name>
</gene>
<evidence type="ECO:0008006" key="3">
    <source>
        <dbReference type="Google" id="ProtNLM"/>
    </source>
</evidence>
<evidence type="ECO:0000313" key="2">
    <source>
        <dbReference type="Proteomes" id="UP000598350"/>
    </source>
</evidence>